<sequence>MAVDLTDPKERFGSLRRAIGQPLEVIAVETNVPLGTLKWFAKRKDGGMPSEACLSAMAALLGRLNQQRLALSLTEAARKAS</sequence>
<gene>
    <name evidence="1" type="ORF">K6K41_23570</name>
</gene>
<name>A0A9E6UM34_9HYPH</name>
<dbReference type="AlphaFoldDB" id="A0A9E6UM34"/>
<dbReference type="RefSeq" id="WP_261402732.1">
    <property type="nucleotide sequence ID" value="NZ_CP081869.1"/>
</dbReference>
<keyword evidence="2" id="KW-1185">Reference proteome</keyword>
<dbReference type="KEGG" id="cmet:K6K41_23570"/>
<dbReference type="EMBL" id="CP081869">
    <property type="protein sequence ID" value="QZN99640.1"/>
    <property type="molecule type" value="Genomic_DNA"/>
</dbReference>
<accession>A0A9E6UM34</accession>
<proteinExistence type="predicted"/>
<reference evidence="1" key="1">
    <citation type="submission" date="2021-08" db="EMBL/GenBank/DDBJ databases">
        <authorList>
            <person name="Zhang H."/>
            <person name="Xu M."/>
            <person name="Yu Z."/>
            <person name="Yang L."/>
            <person name="Cai Y."/>
        </authorList>
    </citation>
    <scope>NUCLEOTIDE SEQUENCE</scope>
    <source>
        <strain evidence="1">CHL1</strain>
    </source>
</reference>
<evidence type="ECO:0000313" key="1">
    <source>
        <dbReference type="EMBL" id="QZN99640.1"/>
    </source>
</evidence>
<dbReference type="Proteomes" id="UP000825701">
    <property type="component" value="Chromosome"/>
</dbReference>
<organism evidence="1 2">
    <name type="scientific">Chenggangzhangella methanolivorans</name>
    <dbReference type="NCBI Taxonomy" id="1437009"/>
    <lineage>
        <taxon>Bacteria</taxon>
        <taxon>Pseudomonadati</taxon>
        <taxon>Pseudomonadota</taxon>
        <taxon>Alphaproteobacteria</taxon>
        <taxon>Hyphomicrobiales</taxon>
        <taxon>Methylopilaceae</taxon>
        <taxon>Chenggangzhangella</taxon>
    </lineage>
</organism>
<evidence type="ECO:0000313" key="2">
    <source>
        <dbReference type="Proteomes" id="UP000825701"/>
    </source>
</evidence>
<protein>
    <submittedName>
        <fullName evidence="1">Uncharacterized protein</fullName>
    </submittedName>
</protein>